<evidence type="ECO:0000313" key="2">
    <source>
        <dbReference type="Proteomes" id="UP000729402"/>
    </source>
</evidence>
<keyword evidence="2" id="KW-1185">Reference proteome</keyword>
<reference evidence="1" key="2">
    <citation type="submission" date="2021-02" db="EMBL/GenBank/DDBJ databases">
        <authorList>
            <person name="Kimball J.A."/>
            <person name="Haas M.W."/>
            <person name="Macchietto M."/>
            <person name="Kono T."/>
            <person name="Duquette J."/>
            <person name="Shao M."/>
        </authorList>
    </citation>
    <scope>NUCLEOTIDE SEQUENCE</scope>
    <source>
        <tissue evidence="1">Fresh leaf tissue</tissue>
    </source>
</reference>
<organism evidence="1 2">
    <name type="scientific">Zizania palustris</name>
    <name type="common">Northern wild rice</name>
    <dbReference type="NCBI Taxonomy" id="103762"/>
    <lineage>
        <taxon>Eukaryota</taxon>
        <taxon>Viridiplantae</taxon>
        <taxon>Streptophyta</taxon>
        <taxon>Embryophyta</taxon>
        <taxon>Tracheophyta</taxon>
        <taxon>Spermatophyta</taxon>
        <taxon>Magnoliopsida</taxon>
        <taxon>Liliopsida</taxon>
        <taxon>Poales</taxon>
        <taxon>Poaceae</taxon>
        <taxon>BOP clade</taxon>
        <taxon>Oryzoideae</taxon>
        <taxon>Oryzeae</taxon>
        <taxon>Zizaniinae</taxon>
        <taxon>Zizania</taxon>
    </lineage>
</organism>
<reference evidence="1" key="1">
    <citation type="journal article" date="2021" name="bioRxiv">
        <title>Whole Genome Assembly and Annotation of Northern Wild Rice, Zizania palustris L., Supports a Whole Genome Duplication in the Zizania Genus.</title>
        <authorList>
            <person name="Haas M."/>
            <person name="Kono T."/>
            <person name="Macchietto M."/>
            <person name="Millas R."/>
            <person name="McGilp L."/>
            <person name="Shao M."/>
            <person name="Duquette J."/>
            <person name="Hirsch C.N."/>
            <person name="Kimball J."/>
        </authorList>
    </citation>
    <scope>NUCLEOTIDE SEQUENCE</scope>
    <source>
        <tissue evidence="1">Fresh leaf tissue</tissue>
    </source>
</reference>
<comment type="caution">
    <text evidence="1">The sequence shown here is derived from an EMBL/GenBank/DDBJ whole genome shotgun (WGS) entry which is preliminary data.</text>
</comment>
<accession>A0A8J5VAR5</accession>
<protein>
    <submittedName>
        <fullName evidence="1">Uncharacterized protein</fullName>
    </submittedName>
</protein>
<dbReference type="EMBL" id="JAAALK010000288">
    <property type="protein sequence ID" value="KAG8053071.1"/>
    <property type="molecule type" value="Genomic_DNA"/>
</dbReference>
<name>A0A8J5VAR5_ZIZPA</name>
<sequence length="93" mass="10023">MPLPHSVYISSSLFLSFPQLHRSTLAVVAEVALACSTLFPALSRLLACSPSACTEKRRCLIPLHPLRISVDPGLALLYVTCCNEGFSGYSEPS</sequence>
<evidence type="ECO:0000313" key="1">
    <source>
        <dbReference type="EMBL" id="KAG8053071.1"/>
    </source>
</evidence>
<proteinExistence type="predicted"/>
<dbReference type="Proteomes" id="UP000729402">
    <property type="component" value="Unassembled WGS sequence"/>
</dbReference>
<gene>
    <name evidence="1" type="ORF">GUJ93_ZPchr0001g31498</name>
</gene>
<dbReference type="AlphaFoldDB" id="A0A8J5VAR5"/>